<evidence type="ECO:0000313" key="5">
    <source>
        <dbReference type="Proteomes" id="UP000605848"/>
    </source>
</evidence>
<comment type="caution">
    <text evidence="4">The sequence shown here is derived from an EMBL/GenBank/DDBJ whole genome shotgun (WGS) entry which is preliminary data.</text>
</comment>
<evidence type="ECO:0000259" key="2">
    <source>
        <dbReference type="Pfam" id="PF01548"/>
    </source>
</evidence>
<dbReference type="Proteomes" id="UP000605848">
    <property type="component" value="Unassembled WGS sequence"/>
</dbReference>
<accession>A0A936ZPH8</accession>
<keyword evidence="1" id="KW-0175">Coiled coil</keyword>
<proteinExistence type="predicted"/>
<dbReference type="Pfam" id="PF02371">
    <property type="entry name" value="Transposase_20"/>
    <property type="match status" value="1"/>
</dbReference>
<dbReference type="GO" id="GO:0004803">
    <property type="term" value="F:transposase activity"/>
    <property type="evidence" value="ECO:0007669"/>
    <property type="project" value="InterPro"/>
</dbReference>
<feature type="domain" description="Transposase IS110-like N-terminal" evidence="2">
    <location>
        <begin position="7"/>
        <end position="142"/>
    </location>
</feature>
<dbReference type="GO" id="GO:0006313">
    <property type="term" value="P:DNA transposition"/>
    <property type="evidence" value="ECO:0007669"/>
    <property type="project" value="InterPro"/>
</dbReference>
<reference evidence="4" key="1">
    <citation type="submission" date="2021-01" db="EMBL/GenBank/DDBJ databases">
        <title>Microvirga sp.</title>
        <authorList>
            <person name="Kim M.K."/>
        </authorList>
    </citation>
    <scope>NUCLEOTIDE SEQUENCE</scope>
    <source>
        <strain evidence="4">5420S-16</strain>
    </source>
</reference>
<dbReference type="AlphaFoldDB" id="A0A936ZPH8"/>
<name>A0A936ZPH8_9HYPH</name>
<dbReference type="PANTHER" id="PTHR33055">
    <property type="entry name" value="TRANSPOSASE FOR INSERTION SEQUENCE ELEMENT IS1111A"/>
    <property type="match status" value="1"/>
</dbReference>
<evidence type="ECO:0000259" key="3">
    <source>
        <dbReference type="Pfam" id="PF02371"/>
    </source>
</evidence>
<feature type="coiled-coil region" evidence="1">
    <location>
        <begin position="179"/>
        <end position="206"/>
    </location>
</feature>
<dbReference type="NCBIfam" id="NF033542">
    <property type="entry name" value="transpos_IS110"/>
    <property type="match status" value="1"/>
</dbReference>
<evidence type="ECO:0000256" key="1">
    <source>
        <dbReference type="SAM" id="Coils"/>
    </source>
</evidence>
<evidence type="ECO:0000313" key="4">
    <source>
        <dbReference type="EMBL" id="MBL0408308.1"/>
    </source>
</evidence>
<dbReference type="RefSeq" id="WP_202066152.1">
    <property type="nucleotide sequence ID" value="NZ_JAEQMY010000183.1"/>
</dbReference>
<protein>
    <submittedName>
        <fullName evidence="4">IS110 family transposase</fullName>
    </submittedName>
</protein>
<sequence>MDQMIHIGMDTSKHVFQLHGVNAAEEPVLRKKLRRQDLITFFGKLPPTAVAIEACGGSYHWARVLQSLGHQVKLIAPQLAKPYVKRGKNDAADAEAICEAMSRPTMRFVPVKTAEQQAALMLVGVRDRLVRQRTQLINVIRGYAAEFGLIAPTGLCRVEPLLERIRTDETLPALARELFEMQAAEYSRLEVQLEEVEDRLMAWHSAHEASQRLARIPGVGPIGAAMLVMKTPAPEAFRSARHFAAWLGLTPKDHSTAGRVRHGGITRAGDEVLRSVLVVGATAVIRQLRRGQSAPASPWLVALLTRKPPKLAAVALANKIARIAWKLMVTDESYKAPASASAGAV</sequence>
<dbReference type="GO" id="GO:0003677">
    <property type="term" value="F:DNA binding"/>
    <property type="evidence" value="ECO:0007669"/>
    <property type="project" value="InterPro"/>
</dbReference>
<dbReference type="PANTHER" id="PTHR33055:SF3">
    <property type="entry name" value="PUTATIVE TRANSPOSASE FOR IS117-RELATED"/>
    <property type="match status" value="1"/>
</dbReference>
<feature type="domain" description="Transposase IS116/IS110/IS902 C-terminal" evidence="3">
    <location>
        <begin position="211"/>
        <end position="286"/>
    </location>
</feature>
<keyword evidence="5" id="KW-1185">Reference proteome</keyword>
<dbReference type="InterPro" id="IPR003346">
    <property type="entry name" value="Transposase_20"/>
</dbReference>
<dbReference type="InterPro" id="IPR047650">
    <property type="entry name" value="Transpos_IS110"/>
</dbReference>
<gene>
    <name evidence="4" type="ORF">JKG68_30990</name>
</gene>
<dbReference type="InterPro" id="IPR002525">
    <property type="entry name" value="Transp_IS110-like_N"/>
</dbReference>
<organism evidence="4 5">
    <name type="scientific">Microvirga aerilata</name>
    <dbReference type="NCBI Taxonomy" id="670292"/>
    <lineage>
        <taxon>Bacteria</taxon>
        <taxon>Pseudomonadati</taxon>
        <taxon>Pseudomonadota</taxon>
        <taxon>Alphaproteobacteria</taxon>
        <taxon>Hyphomicrobiales</taxon>
        <taxon>Methylobacteriaceae</taxon>
        <taxon>Microvirga</taxon>
    </lineage>
</organism>
<dbReference type="Pfam" id="PF01548">
    <property type="entry name" value="DEDD_Tnp_IS110"/>
    <property type="match status" value="1"/>
</dbReference>
<dbReference type="EMBL" id="JAEQMY010000183">
    <property type="protein sequence ID" value="MBL0408308.1"/>
    <property type="molecule type" value="Genomic_DNA"/>
</dbReference>